<name>A0ACB7Z0C8_9ERIC</name>
<proteinExistence type="predicted"/>
<comment type="caution">
    <text evidence="1">The sequence shown here is derived from an EMBL/GenBank/DDBJ whole genome shotgun (WGS) entry which is preliminary data.</text>
</comment>
<dbReference type="Proteomes" id="UP000828048">
    <property type="component" value="Chromosome 3"/>
</dbReference>
<gene>
    <name evidence="1" type="ORF">Vadar_031468</name>
</gene>
<evidence type="ECO:0000313" key="2">
    <source>
        <dbReference type="Proteomes" id="UP000828048"/>
    </source>
</evidence>
<dbReference type="EMBL" id="CM037153">
    <property type="protein sequence ID" value="KAH7859091.1"/>
    <property type="molecule type" value="Genomic_DNA"/>
</dbReference>
<keyword evidence="2" id="KW-1185">Reference proteome</keyword>
<accession>A0ACB7Z0C8</accession>
<reference evidence="1 2" key="1">
    <citation type="journal article" date="2021" name="Hortic Res">
        <title>High-quality reference genome and annotation aids understanding of berry development for evergreen blueberry (Vaccinium darrowii).</title>
        <authorList>
            <person name="Yu J."/>
            <person name="Hulse-Kemp A.M."/>
            <person name="Babiker E."/>
            <person name="Staton M."/>
        </authorList>
    </citation>
    <scope>NUCLEOTIDE SEQUENCE [LARGE SCALE GENOMIC DNA]</scope>
    <source>
        <strain evidence="2">cv. NJ 8807/NJ 8810</strain>
        <tissue evidence="1">Young leaf</tissue>
    </source>
</reference>
<protein>
    <submittedName>
        <fullName evidence="1">Uncharacterized protein</fullName>
    </submittedName>
</protein>
<organism evidence="1 2">
    <name type="scientific">Vaccinium darrowii</name>
    <dbReference type="NCBI Taxonomy" id="229202"/>
    <lineage>
        <taxon>Eukaryota</taxon>
        <taxon>Viridiplantae</taxon>
        <taxon>Streptophyta</taxon>
        <taxon>Embryophyta</taxon>
        <taxon>Tracheophyta</taxon>
        <taxon>Spermatophyta</taxon>
        <taxon>Magnoliopsida</taxon>
        <taxon>eudicotyledons</taxon>
        <taxon>Gunneridae</taxon>
        <taxon>Pentapetalae</taxon>
        <taxon>asterids</taxon>
        <taxon>Ericales</taxon>
        <taxon>Ericaceae</taxon>
        <taxon>Vaccinioideae</taxon>
        <taxon>Vaccinieae</taxon>
        <taxon>Vaccinium</taxon>
    </lineage>
</organism>
<evidence type="ECO:0000313" key="1">
    <source>
        <dbReference type="EMBL" id="KAH7859091.1"/>
    </source>
</evidence>
<sequence>MDPKMYNAVMNDDVDQLDRYTELFDNQVTRNHSTILHVAAHFGKLGCVAKILEKKPCLILQVNSNGENPLHIAVREQHYDVVEALLNGARDLLQDPESRVPIRQQILRATNEDGDTPLHLAVQEGDNSFVRFLVNQDLSFEHSPNKAGETPLYLAAERDQGDSNHSMVESILDCQSPAFTGPCGRTALHAAAISGNIGVLLAMSIFCNQLTYSASTIVDNDS</sequence>